<gene>
    <name evidence="2" type="ORF">ENQ20_16535</name>
</gene>
<sequence length="512" mass="57013">MKNAPFSQEQLHALAIATIVLLCSVYFFPRWADPNQNSRLDMVFAVVEDGTFQIDKYVANTVDYAKVGDHYYSDKAPGAAFLGIPLYAGLRPLLETPLIEALTKRLESHEAFASTLRAEGSGVSAQKVRFAIVQVYVSFFVSALPTAALAALLFLWLRVVTPQAWPRAVVALGYGLTTPAFAYANAFYGHQLAAFLLFLAFYLLTRAPAQIGAMRALLVGLVLGYAFITEYPVALMVAPIGLYGLYLFWKRRQPMLWLWFIAGGAVVAAGWMAYNTVIFGGPLELGYSRSELWTEQHHTGFMSLTAPTLDAAWGVTFSPFRGLFLLSPWLLWALPGFALWWRSRMLAVEWGVTLVVVIGMFLFNFSSSMWWGGFAVGPRYLLPMLPFLTLPIAFVLVAWGERLWLRTSMALSLLWSFMAVWSMTLAEQAFPSDTLRNPWVEHVLPNWARGNIARNVGTVLGLEGIWSLAPLLVMLALGAVAWRWLAMRRRAALARFGEGGQPLIEIETEKSS</sequence>
<feature type="transmembrane region" description="Helical" evidence="1">
    <location>
        <begin position="12"/>
        <end position="29"/>
    </location>
</feature>
<feature type="transmembrane region" description="Helical" evidence="1">
    <location>
        <begin position="380"/>
        <end position="399"/>
    </location>
</feature>
<feature type="transmembrane region" description="Helical" evidence="1">
    <location>
        <begin position="211"/>
        <end position="227"/>
    </location>
</feature>
<keyword evidence="1" id="KW-1133">Transmembrane helix</keyword>
<feature type="transmembrane region" description="Helical" evidence="1">
    <location>
        <begin position="465"/>
        <end position="485"/>
    </location>
</feature>
<feature type="transmembrane region" description="Helical" evidence="1">
    <location>
        <begin position="323"/>
        <end position="341"/>
    </location>
</feature>
<reference evidence="2" key="1">
    <citation type="journal article" date="2020" name="mSystems">
        <title>Genome- and Community-Level Interaction Insights into Carbon Utilization and Element Cycling Functions of Hydrothermarchaeota in Hydrothermal Sediment.</title>
        <authorList>
            <person name="Zhou Z."/>
            <person name="Liu Y."/>
            <person name="Xu W."/>
            <person name="Pan J."/>
            <person name="Luo Z.H."/>
            <person name="Li M."/>
        </authorList>
    </citation>
    <scope>NUCLEOTIDE SEQUENCE [LARGE SCALE GENOMIC DNA]</scope>
    <source>
        <strain evidence="2">SpSt-289</strain>
    </source>
</reference>
<protein>
    <recommendedName>
        <fullName evidence="3">Glycosyltransferase RgtA/B/C/D-like domain-containing protein</fullName>
    </recommendedName>
</protein>
<keyword evidence="1" id="KW-0472">Membrane</keyword>
<dbReference type="AlphaFoldDB" id="A0A7C1FN46"/>
<comment type="caution">
    <text evidence="2">The sequence shown here is derived from an EMBL/GenBank/DDBJ whole genome shotgun (WGS) entry which is preliminary data.</text>
</comment>
<feature type="transmembrane region" description="Helical" evidence="1">
    <location>
        <begin position="256"/>
        <end position="274"/>
    </location>
</feature>
<feature type="transmembrane region" description="Helical" evidence="1">
    <location>
        <begin position="180"/>
        <end position="204"/>
    </location>
</feature>
<proteinExistence type="predicted"/>
<keyword evidence="1" id="KW-0812">Transmembrane</keyword>
<accession>A0A7C1FN46</accession>
<feature type="transmembrane region" description="Helical" evidence="1">
    <location>
        <begin position="411"/>
        <end position="430"/>
    </location>
</feature>
<evidence type="ECO:0000313" key="2">
    <source>
        <dbReference type="EMBL" id="HDX33073.1"/>
    </source>
</evidence>
<feature type="transmembrane region" description="Helical" evidence="1">
    <location>
        <begin position="353"/>
        <end position="374"/>
    </location>
</feature>
<name>A0A7C1FN46_9CHLR</name>
<feature type="transmembrane region" description="Helical" evidence="1">
    <location>
        <begin position="233"/>
        <end position="249"/>
    </location>
</feature>
<dbReference type="EMBL" id="DSMG01000171">
    <property type="protein sequence ID" value="HDX33073.1"/>
    <property type="molecule type" value="Genomic_DNA"/>
</dbReference>
<evidence type="ECO:0008006" key="3">
    <source>
        <dbReference type="Google" id="ProtNLM"/>
    </source>
</evidence>
<evidence type="ECO:0000256" key="1">
    <source>
        <dbReference type="SAM" id="Phobius"/>
    </source>
</evidence>
<organism evidence="2">
    <name type="scientific">Caldilinea aerophila</name>
    <dbReference type="NCBI Taxonomy" id="133453"/>
    <lineage>
        <taxon>Bacteria</taxon>
        <taxon>Bacillati</taxon>
        <taxon>Chloroflexota</taxon>
        <taxon>Caldilineae</taxon>
        <taxon>Caldilineales</taxon>
        <taxon>Caldilineaceae</taxon>
        <taxon>Caldilinea</taxon>
    </lineage>
</organism>
<feature type="transmembrane region" description="Helical" evidence="1">
    <location>
        <begin position="135"/>
        <end position="160"/>
    </location>
</feature>